<accession>A0A1V8SZH1</accession>
<dbReference type="GO" id="GO:0030042">
    <property type="term" value="P:actin filament depolymerization"/>
    <property type="evidence" value="ECO:0007669"/>
    <property type="project" value="InterPro"/>
</dbReference>
<evidence type="ECO:0000256" key="2">
    <source>
        <dbReference type="ARBA" id="ARBA00006844"/>
    </source>
</evidence>
<comment type="subcellular location">
    <subcellularLocation>
        <location evidence="1">Nucleus matrix</location>
    </subcellularLocation>
</comment>
<keyword evidence="8" id="KW-1185">Reference proteome</keyword>
<dbReference type="AlphaFoldDB" id="A0A1V8SZH1"/>
<keyword evidence="4" id="KW-0009">Actin-binding</keyword>
<organism evidence="7 8">
    <name type="scientific">Cryoendolithus antarcticus</name>
    <dbReference type="NCBI Taxonomy" id="1507870"/>
    <lineage>
        <taxon>Eukaryota</taxon>
        <taxon>Fungi</taxon>
        <taxon>Dikarya</taxon>
        <taxon>Ascomycota</taxon>
        <taxon>Pezizomycotina</taxon>
        <taxon>Dothideomycetes</taxon>
        <taxon>Dothideomycetidae</taxon>
        <taxon>Cladosporiales</taxon>
        <taxon>Cladosporiaceae</taxon>
        <taxon>Cryoendolithus</taxon>
    </lineage>
</organism>
<dbReference type="PANTHER" id="PTHR11913">
    <property type="entry name" value="COFILIN-RELATED"/>
    <property type="match status" value="1"/>
</dbReference>
<dbReference type="CDD" id="cd11286">
    <property type="entry name" value="ADF_cofilin_like"/>
    <property type="match status" value="1"/>
</dbReference>
<proteinExistence type="inferred from homology"/>
<dbReference type="OrthoDB" id="10249245at2759"/>
<comment type="similarity">
    <text evidence="2">Belongs to the actin-binding proteins ADF family.</text>
</comment>
<dbReference type="SUPFAM" id="SSF55753">
    <property type="entry name" value="Actin depolymerizing proteins"/>
    <property type="match status" value="1"/>
</dbReference>
<name>A0A1V8SZH1_9PEZI</name>
<dbReference type="InterPro" id="IPR002108">
    <property type="entry name" value="ADF-H"/>
</dbReference>
<reference evidence="8" key="1">
    <citation type="submission" date="2017-03" db="EMBL/GenBank/DDBJ databases">
        <title>Genomes of endolithic fungi from Antarctica.</title>
        <authorList>
            <person name="Coleine C."/>
            <person name="Masonjones S."/>
            <person name="Stajich J.E."/>
        </authorList>
    </citation>
    <scope>NUCLEOTIDE SEQUENCE [LARGE SCALE GENOMIC DNA]</scope>
    <source>
        <strain evidence="8">CCFEE 5527</strain>
    </source>
</reference>
<dbReference type="PROSITE" id="PS51263">
    <property type="entry name" value="ADF_H"/>
    <property type="match status" value="1"/>
</dbReference>
<dbReference type="STRING" id="1507870.A0A1V8SZH1"/>
<comment type="caution">
    <text evidence="7">The sequence shown here is derived from an EMBL/GenBank/DDBJ whole genome shotgun (WGS) entry which is preliminary data.</text>
</comment>
<dbReference type="SMART" id="SM00102">
    <property type="entry name" value="ADF"/>
    <property type="match status" value="1"/>
</dbReference>
<dbReference type="Pfam" id="PF00241">
    <property type="entry name" value="Cofilin_ADF"/>
    <property type="match status" value="1"/>
</dbReference>
<dbReference type="Proteomes" id="UP000192596">
    <property type="component" value="Unassembled WGS sequence"/>
</dbReference>
<evidence type="ECO:0000259" key="6">
    <source>
        <dbReference type="PROSITE" id="PS51263"/>
    </source>
</evidence>
<dbReference type="InParanoid" id="A0A1V8SZH1"/>
<dbReference type="GO" id="GO:0015629">
    <property type="term" value="C:actin cytoskeleton"/>
    <property type="evidence" value="ECO:0007669"/>
    <property type="project" value="InterPro"/>
</dbReference>
<feature type="domain" description="ADF-H" evidence="6">
    <location>
        <begin position="5"/>
        <end position="161"/>
    </location>
</feature>
<protein>
    <recommendedName>
        <fullName evidence="3">Cofilin</fullName>
    </recommendedName>
    <alternativeName>
        <fullName evidence="5">Actin-depolymerizing factor 1</fullName>
    </alternativeName>
</protein>
<gene>
    <name evidence="7" type="ORF">B0A48_09487</name>
</gene>
<dbReference type="GO" id="GO:0016363">
    <property type="term" value="C:nuclear matrix"/>
    <property type="evidence" value="ECO:0007669"/>
    <property type="project" value="UniProtKB-SubCell"/>
</dbReference>
<dbReference type="FunCoup" id="A0A1V8SZH1">
    <property type="interactions" value="1433"/>
</dbReference>
<evidence type="ECO:0000256" key="5">
    <source>
        <dbReference type="ARBA" id="ARBA00032427"/>
    </source>
</evidence>
<evidence type="ECO:0000313" key="7">
    <source>
        <dbReference type="EMBL" id="OQO04565.1"/>
    </source>
</evidence>
<sequence length="164" mass="18519">MAQSGVSVSPDCIQQFNDLKLKKETKWIIYALSDDYKEIVVEETSTDPDYSKFREKLVSAKSKDKKGKEQIGARYAVFDVEFDAEGGAGLRNKIMFLSWVPDEAGLGFVKVIELIFAFTQPRMMYSTSKEALKRSLNGIAVDIQANDADDIEHENIISRVRKGR</sequence>
<dbReference type="InterPro" id="IPR029006">
    <property type="entry name" value="ADF-H/Gelsolin-like_dom_sf"/>
</dbReference>
<evidence type="ECO:0000256" key="4">
    <source>
        <dbReference type="ARBA" id="ARBA00023203"/>
    </source>
</evidence>
<evidence type="ECO:0000313" key="8">
    <source>
        <dbReference type="Proteomes" id="UP000192596"/>
    </source>
</evidence>
<dbReference type="GO" id="GO:0003779">
    <property type="term" value="F:actin binding"/>
    <property type="evidence" value="ECO:0007669"/>
    <property type="project" value="UniProtKB-KW"/>
</dbReference>
<evidence type="ECO:0000256" key="3">
    <source>
        <dbReference type="ARBA" id="ARBA00015630"/>
    </source>
</evidence>
<dbReference type="Gene3D" id="3.40.20.10">
    <property type="entry name" value="Severin"/>
    <property type="match status" value="1"/>
</dbReference>
<dbReference type="EMBL" id="NAJO01000021">
    <property type="protein sequence ID" value="OQO04565.1"/>
    <property type="molecule type" value="Genomic_DNA"/>
</dbReference>
<evidence type="ECO:0000256" key="1">
    <source>
        <dbReference type="ARBA" id="ARBA00004109"/>
    </source>
</evidence>
<dbReference type="InterPro" id="IPR017904">
    <property type="entry name" value="ADF/Cofilin"/>
</dbReference>